<organism evidence="1 2">
    <name type="scientific">Dibothriocephalus latus</name>
    <name type="common">Fish tapeworm</name>
    <name type="synonym">Diphyllobothrium latum</name>
    <dbReference type="NCBI Taxonomy" id="60516"/>
    <lineage>
        <taxon>Eukaryota</taxon>
        <taxon>Metazoa</taxon>
        <taxon>Spiralia</taxon>
        <taxon>Lophotrochozoa</taxon>
        <taxon>Platyhelminthes</taxon>
        <taxon>Cestoda</taxon>
        <taxon>Eucestoda</taxon>
        <taxon>Diphyllobothriidea</taxon>
        <taxon>Diphyllobothriidae</taxon>
        <taxon>Dibothriocephalus</taxon>
    </lineage>
</organism>
<keyword evidence="2" id="KW-1185">Reference proteome</keyword>
<reference evidence="1 2" key="1">
    <citation type="submission" date="2018-11" db="EMBL/GenBank/DDBJ databases">
        <authorList>
            <consortium name="Pathogen Informatics"/>
        </authorList>
    </citation>
    <scope>NUCLEOTIDE SEQUENCE [LARGE SCALE GENOMIC DNA]</scope>
</reference>
<dbReference type="Proteomes" id="UP000281553">
    <property type="component" value="Unassembled WGS sequence"/>
</dbReference>
<gene>
    <name evidence="1" type="ORF">DILT_LOCUS15884</name>
</gene>
<proteinExistence type="predicted"/>
<name>A0A3P7QPS9_DIBLA</name>
<sequence>MQGKTDTGAATWSNLAGVVRTLRQLPQYLRRVFRENGYPCYFVNRCLRKRDGQQKHADPKIWRSIPYVENVSKAVGRLLAPLAVGVAHRPEAVKSIIASGNEVERPTATARNIWGRLQDL</sequence>
<dbReference type="AlphaFoldDB" id="A0A3P7QPS9"/>
<evidence type="ECO:0000313" key="1">
    <source>
        <dbReference type="EMBL" id="VDN32009.1"/>
    </source>
</evidence>
<dbReference type="EMBL" id="UYRU01081619">
    <property type="protein sequence ID" value="VDN32009.1"/>
    <property type="molecule type" value="Genomic_DNA"/>
</dbReference>
<accession>A0A3P7QPS9</accession>
<evidence type="ECO:0000313" key="2">
    <source>
        <dbReference type="Proteomes" id="UP000281553"/>
    </source>
</evidence>
<protein>
    <submittedName>
        <fullName evidence="1">Uncharacterized protein</fullName>
    </submittedName>
</protein>